<sequence length="373" mass="40752">MFTAEQQNMQRIIRDFAQKEIAPFVPQMEQGVFPTKVVKQMGTLGLMGIPIPNIYGGMEADFTSYIIGLHELSKVSATIGVILAVHTSVCTNPILYFGTEEQKKKYVPKLASGEYIGAFALTETQAGSDAGNIRTTAVKKDDYYVLNGSKVFITNGGEANVYIVFAKTNLNKGARGISAFIVDADTEGFIVGKDEKKMGLHGSRTVQLTFEDMKLRKESLLGEEGRGFSIAMANLDVGRIGIAAQALGIAEAAFEYALRYAKETYREGQLLLDNQLIAGIFAEMATTIEAAKLLVYRAASLRERGVKCSKEASMAKVFASKTAVDIATRVVQLVGEYGATTETPAERYFRDAKITQIYEGTSEIQRIVISKHI</sequence>
<accession>A0A917AXV4</accession>
<dbReference type="Pfam" id="PF02771">
    <property type="entry name" value="Acyl-CoA_dh_N"/>
    <property type="match status" value="1"/>
</dbReference>
<feature type="domain" description="Acyl-CoA oxidase/dehydrogenase middle" evidence="10">
    <location>
        <begin position="118"/>
        <end position="213"/>
    </location>
</feature>
<dbReference type="Gene3D" id="1.20.140.10">
    <property type="entry name" value="Butyryl-CoA Dehydrogenase, subunit A, domain 3"/>
    <property type="match status" value="1"/>
</dbReference>
<reference evidence="12" key="1">
    <citation type="journal article" date="2014" name="Int. J. Syst. Evol. Microbiol.">
        <title>Complete genome sequence of Corynebacterium casei LMG S-19264T (=DSM 44701T), isolated from a smear-ripened cheese.</title>
        <authorList>
            <consortium name="US DOE Joint Genome Institute (JGI-PGF)"/>
            <person name="Walter F."/>
            <person name="Albersmeier A."/>
            <person name="Kalinowski J."/>
            <person name="Ruckert C."/>
        </authorList>
    </citation>
    <scope>NUCLEOTIDE SEQUENCE</scope>
    <source>
        <strain evidence="12">CGMCC 1.12698</strain>
    </source>
</reference>
<dbReference type="InterPro" id="IPR046373">
    <property type="entry name" value="Acyl-CoA_Oxase/DH_mid-dom_sf"/>
</dbReference>
<evidence type="ECO:0000256" key="5">
    <source>
        <dbReference type="ARBA" id="ARBA00023002"/>
    </source>
</evidence>
<evidence type="ECO:0000259" key="9">
    <source>
        <dbReference type="Pfam" id="PF00441"/>
    </source>
</evidence>
<name>A0A917AXV4_9BACI</name>
<dbReference type="InterPro" id="IPR036250">
    <property type="entry name" value="AcylCo_DH-like_C"/>
</dbReference>
<organism evidence="12 13">
    <name type="scientific">Priestia taiwanensis</name>
    <dbReference type="NCBI Taxonomy" id="1347902"/>
    <lineage>
        <taxon>Bacteria</taxon>
        <taxon>Bacillati</taxon>
        <taxon>Bacillota</taxon>
        <taxon>Bacilli</taxon>
        <taxon>Bacillales</taxon>
        <taxon>Bacillaceae</taxon>
        <taxon>Priestia</taxon>
    </lineage>
</organism>
<dbReference type="InterPro" id="IPR009075">
    <property type="entry name" value="AcylCo_DH/oxidase_C"/>
</dbReference>
<proteinExistence type="inferred from homology"/>
<dbReference type="PANTHER" id="PTHR43884">
    <property type="entry name" value="ACYL-COA DEHYDROGENASE"/>
    <property type="match status" value="1"/>
</dbReference>
<evidence type="ECO:0000256" key="8">
    <source>
        <dbReference type="RuleBase" id="RU362125"/>
    </source>
</evidence>
<evidence type="ECO:0000256" key="1">
    <source>
        <dbReference type="ARBA" id="ARBA00001974"/>
    </source>
</evidence>
<dbReference type="FunFam" id="1.20.140.10:FF:000004">
    <property type="entry name" value="Acyl-CoA dehydrogenase FadE25"/>
    <property type="match status" value="1"/>
</dbReference>
<evidence type="ECO:0000259" key="10">
    <source>
        <dbReference type="Pfam" id="PF02770"/>
    </source>
</evidence>
<dbReference type="InterPro" id="IPR009100">
    <property type="entry name" value="AcylCoA_DH/oxidase_NM_dom_sf"/>
</dbReference>
<evidence type="ECO:0000256" key="2">
    <source>
        <dbReference type="ARBA" id="ARBA00009347"/>
    </source>
</evidence>
<gene>
    <name evidence="12" type="primary">mmgC</name>
    <name evidence="12" type="ORF">GCM10007140_34770</name>
</gene>
<dbReference type="Gene3D" id="2.40.110.10">
    <property type="entry name" value="Butyryl-CoA Dehydrogenase, subunit A, domain 2"/>
    <property type="match status" value="1"/>
</dbReference>
<dbReference type="RefSeq" id="WP_268235152.1">
    <property type="nucleotide sequence ID" value="NZ_BMFK01000005.1"/>
</dbReference>
<dbReference type="Proteomes" id="UP000605259">
    <property type="component" value="Unassembled WGS sequence"/>
</dbReference>
<dbReference type="FunFam" id="1.10.540.10:FF:000002">
    <property type="entry name" value="Acyl-CoA dehydrogenase FadE19"/>
    <property type="match status" value="1"/>
</dbReference>
<evidence type="ECO:0000313" key="12">
    <source>
        <dbReference type="EMBL" id="GGE82154.1"/>
    </source>
</evidence>
<feature type="domain" description="Acyl-CoA dehydrogenase/oxidase N-terminal" evidence="11">
    <location>
        <begin position="3"/>
        <end position="114"/>
    </location>
</feature>
<keyword evidence="3 8" id="KW-0285">Flavoprotein</keyword>
<dbReference type="PANTHER" id="PTHR43884:SF12">
    <property type="entry name" value="ISOVALERYL-COA DEHYDROGENASE, MITOCHONDRIAL-RELATED"/>
    <property type="match status" value="1"/>
</dbReference>
<dbReference type="SUPFAM" id="SSF56645">
    <property type="entry name" value="Acyl-CoA dehydrogenase NM domain-like"/>
    <property type="match status" value="1"/>
</dbReference>
<feature type="domain" description="Acyl-CoA dehydrogenase/oxidase C-terminal" evidence="9">
    <location>
        <begin position="225"/>
        <end position="372"/>
    </location>
</feature>
<keyword evidence="5 8" id="KW-0560">Oxidoreductase</keyword>
<keyword evidence="13" id="KW-1185">Reference proteome</keyword>
<dbReference type="Pfam" id="PF02770">
    <property type="entry name" value="Acyl-CoA_dh_M"/>
    <property type="match status" value="1"/>
</dbReference>
<evidence type="ECO:0000313" key="13">
    <source>
        <dbReference type="Proteomes" id="UP000605259"/>
    </source>
</evidence>
<comment type="cofactor">
    <cofactor evidence="1 8">
        <name>FAD</name>
        <dbReference type="ChEBI" id="CHEBI:57692"/>
    </cofactor>
</comment>
<dbReference type="Gene3D" id="1.10.540.10">
    <property type="entry name" value="Acyl-CoA dehydrogenase/oxidase, N-terminal domain"/>
    <property type="match status" value="1"/>
</dbReference>
<comment type="similarity">
    <text evidence="2 8">Belongs to the acyl-CoA dehydrogenase family.</text>
</comment>
<dbReference type="AlphaFoldDB" id="A0A917AXV4"/>
<reference evidence="12" key="2">
    <citation type="submission" date="2020-09" db="EMBL/GenBank/DDBJ databases">
        <authorList>
            <person name="Sun Q."/>
            <person name="Zhou Y."/>
        </authorList>
    </citation>
    <scope>NUCLEOTIDE SEQUENCE</scope>
    <source>
        <strain evidence="12">CGMCC 1.12698</strain>
    </source>
</reference>
<dbReference type="GO" id="GO:0003995">
    <property type="term" value="F:acyl-CoA dehydrogenase activity"/>
    <property type="evidence" value="ECO:0007669"/>
    <property type="project" value="TreeGrafter"/>
</dbReference>
<evidence type="ECO:0000256" key="7">
    <source>
        <dbReference type="ARBA" id="ARBA00067585"/>
    </source>
</evidence>
<dbReference type="GO" id="GO:0050660">
    <property type="term" value="F:flavin adenine dinucleotide binding"/>
    <property type="evidence" value="ECO:0007669"/>
    <property type="project" value="InterPro"/>
</dbReference>
<comment type="caution">
    <text evidence="12">The sequence shown here is derived from an EMBL/GenBank/DDBJ whole genome shotgun (WGS) entry which is preliminary data.</text>
</comment>
<comment type="catalytic activity">
    <reaction evidence="6">
        <text>a 2,3-saturated acyl-CoA + A = a 2,3-dehydroacyl-CoA + AH2</text>
        <dbReference type="Rhea" id="RHEA:48608"/>
        <dbReference type="ChEBI" id="CHEBI:13193"/>
        <dbReference type="ChEBI" id="CHEBI:17499"/>
        <dbReference type="ChEBI" id="CHEBI:60015"/>
        <dbReference type="ChEBI" id="CHEBI:65111"/>
    </reaction>
</comment>
<dbReference type="InterPro" id="IPR037069">
    <property type="entry name" value="AcylCoA_DH/ox_N_sf"/>
</dbReference>
<dbReference type="InterPro" id="IPR013786">
    <property type="entry name" value="AcylCoA_DH/ox_N"/>
</dbReference>
<dbReference type="PIRSF" id="PIRSF016578">
    <property type="entry name" value="HsaA"/>
    <property type="match status" value="1"/>
</dbReference>
<dbReference type="EMBL" id="BMFK01000005">
    <property type="protein sequence ID" value="GGE82154.1"/>
    <property type="molecule type" value="Genomic_DNA"/>
</dbReference>
<protein>
    <recommendedName>
        <fullName evidence="7">Acyl-CoA dehydrogenase</fullName>
    </recommendedName>
</protein>
<dbReference type="SUPFAM" id="SSF47203">
    <property type="entry name" value="Acyl-CoA dehydrogenase C-terminal domain-like"/>
    <property type="match status" value="1"/>
</dbReference>
<evidence type="ECO:0000256" key="3">
    <source>
        <dbReference type="ARBA" id="ARBA00022630"/>
    </source>
</evidence>
<dbReference type="Pfam" id="PF00441">
    <property type="entry name" value="Acyl-CoA_dh_1"/>
    <property type="match status" value="1"/>
</dbReference>
<keyword evidence="4 8" id="KW-0274">FAD</keyword>
<evidence type="ECO:0000256" key="4">
    <source>
        <dbReference type="ARBA" id="ARBA00022827"/>
    </source>
</evidence>
<evidence type="ECO:0000259" key="11">
    <source>
        <dbReference type="Pfam" id="PF02771"/>
    </source>
</evidence>
<dbReference type="FunFam" id="2.40.110.10:FF:000001">
    <property type="entry name" value="Acyl-CoA dehydrogenase, mitochondrial"/>
    <property type="match status" value="1"/>
</dbReference>
<evidence type="ECO:0000256" key="6">
    <source>
        <dbReference type="ARBA" id="ARBA00052546"/>
    </source>
</evidence>
<dbReference type="InterPro" id="IPR006091">
    <property type="entry name" value="Acyl-CoA_Oxase/DH_mid-dom"/>
</dbReference>